<sequence>MKVDGDVLFCNLPKRGSVYSGKAQAVTLIKGQGNQLVYEDYHITYPADWPKMEERVPTVLSQLEKTLHEVQQLAPTTVQSLPKAIVFSSFGLSSFMANDHLVYNTQDLYAIDKYHMGQDFYEKMLRLSVQQKGSYVMYNEWIHMATRFLMQKRGLQVIDWSRSFQSYVLPKSEQELIKSIYIAFQQLSLEQKQQFLRKWYQEMDETWTWNQVLELVKGSGSIGYLH</sequence>
<evidence type="ECO:0000313" key="2">
    <source>
        <dbReference type="Proteomes" id="UP000075324"/>
    </source>
</evidence>
<gene>
    <name evidence="1" type="ORF">B4110_0256</name>
</gene>
<proteinExistence type="predicted"/>
<reference evidence="1 2" key="1">
    <citation type="submission" date="2016-01" db="EMBL/GenBank/DDBJ databases">
        <title>Draft Genome Sequences of Seven Thermophilic Sporeformers Isolated from Foods.</title>
        <authorList>
            <person name="Berendsen E.M."/>
            <person name="Wells-Bennik M.H."/>
            <person name="Krawcyk A.O."/>
            <person name="De Jong A."/>
            <person name="Holsappel S."/>
            <person name="Eijlander R.T."/>
            <person name="Kuipers O.P."/>
        </authorList>
    </citation>
    <scope>NUCLEOTIDE SEQUENCE [LARGE SCALE GENOMIC DNA]</scope>
    <source>
        <strain evidence="1 2">B4110</strain>
    </source>
</reference>
<dbReference type="Proteomes" id="UP000075324">
    <property type="component" value="Unassembled WGS sequence"/>
</dbReference>
<name>A0A150MLV5_9BACL</name>
<dbReference type="EMBL" id="LQYW01000138">
    <property type="protein sequence ID" value="KYD25319.1"/>
    <property type="molecule type" value="Genomic_DNA"/>
</dbReference>
<dbReference type="PATRIC" id="fig|153151.4.peg.1058"/>
<evidence type="ECO:0000313" key="1">
    <source>
        <dbReference type="EMBL" id="KYD25319.1"/>
    </source>
</evidence>
<organism evidence="1 2">
    <name type="scientific">Parageobacillus toebii</name>
    <dbReference type="NCBI Taxonomy" id="153151"/>
    <lineage>
        <taxon>Bacteria</taxon>
        <taxon>Bacillati</taxon>
        <taxon>Bacillota</taxon>
        <taxon>Bacilli</taxon>
        <taxon>Bacillales</taxon>
        <taxon>Anoxybacillaceae</taxon>
        <taxon>Parageobacillus</taxon>
    </lineage>
</organism>
<protein>
    <submittedName>
        <fullName evidence="1">Uncharacterized protein</fullName>
    </submittedName>
</protein>
<comment type="caution">
    <text evidence="1">The sequence shown here is derived from an EMBL/GenBank/DDBJ whole genome shotgun (WGS) entry which is preliminary data.</text>
</comment>
<dbReference type="AlphaFoldDB" id="A0A150MLV5"/>
<accession>A0A150MLV5</accession>